<organism evidence="1 2">
    <name type="scientific">Urechidicola vernalis</name>
    <dbReference type="NCBI Taxonomy" id="3075600"/>
    <lineage>
        <taxon>Bacteria</taxon>
        <taxon>Pseudomonadati</taxon>
        <taxon>Bacteroidota</taxon>
        <taxon>Flavobacteriia</taxon>
        <taxon>Flavobacteriales</taxon>
        <taxon>Flavobacteriaceae</taxon>
        <taxon>Urechidicola</taxon>
    </lineage>
</organism>
<accession>A0ABU2Y3L5</accession>
<name>A0ABU2Y3L5_9FLAO</name>
<dbReference type="EMBL" id="JAVRHV010000001">
    <property type="protein sequence ID" value="MDT0552627.1"/>
    <property type="molecule type" value="Genomic_DNA"/>
</dbReference>
<evidence type="ECO:0000313" key="1">
    <source>
        <dbReference type="EMBL" id="MDT0552627.1"/>
    </source>
</evidence>
<protein>
    <submittedName>
        <fullName evidence="1">Uncharacterized protein</fullName>
    </submittedName>
</protein>
<keyword evidence="2" id="KW-1185">Reference proteome</keyword>
<proteinExistence type="predicted"/>
<sequence>MKKVFSFVIMFYCLSFFGQNSTNNKFRSLDQNFVSEYDVDVKKILQIDELVYLKKDTTLMTGRVVKYNRKGKLKRVILVVDGMPDELGWIDVNFKNPEPGEDKSNGKGKILTEILKSVVENK</sequence>
<evidence type="ECO:0000313" key="2">
    <source>
        <dbReference type="Proteomes" id="UP001252186"/>
    </source>
</evidence>
<gene>
    <name evidence="1" type="ORF">RM519_05155</name>
</gene>
<dbReference type="Proteomes" id="UP001252186">
    <property type="component" value="Unassembled WGS sequence"/>
</dbReference>
<reference evidence="1 2" key="1">
    <citation type="submission" date="2023-09" db="EMBL/GenBank/DDBJ databases">
        <authorList>
            <person name="Rey-Velasco X."/>
        </authorList>
    </citation>
    <scope>NUCLEOTIDE SEQUENCE [LARGE SCALE GENOMIC DNA]</scope>
    <source>
        <strain evidence="1 2">P050</strain>
    </source>
</reference>
<dbReference type="RefSeq" id="WP_311592508.1">
    <property type="nucleotide sequence ID" value="NZ_JAVRHV010000001.1"/>
</dbReference>
<comment type="caution">
    <text evidence="1">The sequence shown here is derived from an EMBL/GenBank/DDBJ whole genome shotgun (WGS) entry which is preliminary data.</text>
</comment>